<comment type="caution">
    <text evidence="1">The sequence shown here is derived from an EMBL/GenBank/DDBJ whole genome shotgun (WGS) entry which is preliminary data.</text>
</comment>
<gene>
    <name evidence="1" type="ORF">SPELUC_LOCUS16884</name>
</gene>
<dbReference type="Proteomes" id="UP000789366">
    <property type="component" value="Unassembled WGS sequence"/>
</dbReference>
<proteinExistence type="predicted"/>
<protein>
    <submittedName>
        <fullName evidence="1">9438_t:CDS:1</fullName>
    </submittedName>
</protein>
<organism evidence="1 2">
    <name type="scientific">Cetraspora pellucida</name>
    <dbReference type="NCBI Taxonomy" id="1433469"/>
    <lineage>
        <taxon>Eukaryota</taxon>
        <taxon>Fungi</taxon>
        <taxon>Fungi incertae sedis</taxon>
        <taxon>Mucoromycota</taxon>
        <taxon>Glomeromycotina</taxon>
        <taxon>Glomeromycetes</taxon>
        <taxon>Diversisporales</taxon>
        <taxon>Gigasporaceae</taxon>
        <taxon>Cetraspora</taxon>
    </lineage>
</organism>
<feature type="non-terminal residue" evidence="1">
    <location>
        <position position="161"/>
    </location>
</feature>
<evidence type="ECO:0000313" key="1">
    <source>
        <dbReference type="EMBL" id="CAG8786958.1"/>
    </source>
</evidence>
<evidence type="ECO:0000313" key="2">
    <source>
        <dbReference type="Proteomes" id="UP000789366"/>
    </source>
</evidence>
<sequence length="161" mass="18893">MSFQKETNEDAIKLHKTELPENRLKAFKIFEENKCNYWLGYYHEQGYANLKIDIKKACNYYLLAVLEDNADAAYRLTAFKLKENTFNTEEEKTFNKLFITLLFKKSADLGHIDACFNYDDILVNGKLENKKDIETGKKYLIRASGKDHEKAYNLLIKLEKT</sequence>
<keyword evidence="2" id="KW-1185">Reference proteome</keyword>
<name>A0ACA9RCZ9_9GLOM</name>
<dbReference type="EMBL" id="CAJVPW010065351">
    <property type="protein sequence ID" value="CAG8786958.1"/>
    <property type="molecule type" value="Genomic_DNA"/>
</dbReference>
<accession>A0ACA9RCZ9</accession>
<reference evidence="1" key="1">
    <citation type="submission" date="2021-06" db="EMBL/GenBank/DDBJ databases">
        <authorList>
            <person name="Kallberg Y."/>
            <person name="Tangrot J."/>
            <person name="Rosling A."/>
        </authorList>
    </citation>
    <scope>NUCLEOTIDE SEQUENCE</scope>
    <source>
        <strain evidence="1">28 12/20/2015</strain>
    </source>
</reference>